<keyword evidence="4" id="KW-1185">Reference proteome</keyword>
<dbReference type="RefSeq" id="WP_191267905.1">
    <property type="nucleotide sequence ID" value="NZ_BMXJ01000001.1"/>
</dbReference>
<organism evidence="3 4">
    <name type="scientific">Nocardiopsis terrae</name>
    <dbReference type="NCBI Taxonomy" id="372655"/>
    <lineage>
        <taxon>Bacteria</taxon>
        <taxon>Bacillati</taxon>
        <taxon>Actinomycetota</taxon>
        <taxon>Actinomycetes</taxon>
        <taxon>Streptosporangiales</taxon>
        <taxon>Nocardiopsidaceae</taxon>
        <taxon>Nocardiopsis</taxon>
    </lineage>
</organism>
<gene>
    <name evidence="3" type="ORF">H4W79_004985</name>
</gene>
<proteinExistence type="predicted"/>
<evidence type="ECO:0000313" key="4">
    <source>
        <dbReference type="Proteomes" id="UP000598217"/>
    </source>
</evidence>
<reference evidence="3 4" key="1">
    <citation type="submission" date="2020-10" db="EMBL/GenBank/DDBJ databases">
        <title>Sequencing the genomes of 1000 actinobacteria strains.</title>
        <authorList>
            <person name="Klenk H.-P."/>
        </authorList>
    </citation>
    <scope>NUCLEOTIDE SEQUENCE [LARGE SCALE GENOMIC DNA]</scope>
    <source>
        <strain evidence="3 4">DSM 45157</strain>
    </source>
</reference>
<evidence type="ECO:0000256" key="1">
    <source>
        <dbReference type="SAM" id="MobiDB-lite"/>
    </source>
</evidence>
<dbReference type="CDD" id="cd11586">
    <property type="entry name" value="VbhA_like"/>
    <property type="match status" value="1"/>
</dbReference>
<evidence type="ECO:0000259" key="2">
    <source>
        <dbReference type="Pfam" id="PF18495"/>
    </source>
</evidence>
<protein>
    <submittedName>
        <fullName evidence="3">PHD/YefM family antitoxin component YafN of YafNO toxin-antitoxin module</fullName>
    </submittedName>
</protein>
<feature type="domain" description="Antitoxin VbhA" evidence="2">
    <location>
        <begin position="64"/>
        <end position="110"/>
    </location>
</feature>
<feature type="region of interest" description="Disordered" evidence="1">
    <location>
        <begin position="115"/>
        <end position="148"/>
    </location>
</feature>
<name>A0ABR9HP53_9ACTN</name>
<dbReference type="EMBL" id="JADBDY010000001">
    <property type="protein sequence ID" value="MBE1460771.1"/>
    <property type="molecule type" value="Genomic_DNA"/>
</dbReference>
<accession>A0ABR9HP53</accession>
<comment type="caution">
    <text evidence="3">The sequence shown here is derived from an EMBL/GenBank/DDBJ whole genome shotgun (WGS) entry which is preliminary data.</text>
</comment>
<dbReference type="InterPro" id="IPR033788">
    <property type="entry name" value="VbhA-like"/>
</dbReference>
<evidence type="ECO:0000313" key="3">
    <source>
        <dbReference type="EMBL" id="MBE1460771.1"/>
    </source>
</evidence>
<dbReference type="InterPro" id="IPR043038">
    <property type="entry name" value="VbhA_sf"/>
</dbReference>
<dbReference type="Proteomes" id="UP000598217">
    <property type="component" value="Unassembled WGS sequence"/>
</dbReference>
<dbReference type="Gene3D" id="1.10.8.1050">
    <property type="entry name" value="Antitoxin VbhA-like"/>
    <property type="match status" value="1"/>
</dbReference>
<feature type="compositionally biased region" description="Low complexity" evidence="1">
    <location>
        <begin position="123"/>
        <end position="139"/>
    </location>
</feature>
<sequence length="148" mass="16062">MSARILSTIGVDEARTRLSELLTRLSSEPESAPVAVGAYRKPQGVLISVQEYETLLRVYEEHIQRRETEAALMSVRAEGGAPSPGAVNDVERAAAGEITYDEARDRILERAHQWTTTPTAIQGQASSGTASISSIQTSSDDTRTTSHY</sequence>
<dbReference type="Pfam" id="PF18495">
    <property type="entry name" value="VbhA"/>
    <property type="match status" value="1"/>
</dbReference>
<dbReference type="InterPro" id="IPR041535">
    <property type="entry name" value="VbhA"/>
</dbReference>